<accession>A0A0D9QNQ9</accession>
<organism evidence="3 4">
    <name type="scientific">Plasmodium fragile</name>
    <dbReference type="NCBI Taxonomy" id="5857"/>
    <lineage>
        <taxon>Eukaryota</taxon>
        <taxon>Sar</taxon>
        <taxon>Alveolata</taxon>
        <taxon>Apicomplexa</taxon>
        <taxon>Aconoidasida</taxon>
        <taxon>Haemosporida</taxon>
        <taxon>Plasmodiidae</taxon>
        <taxon>Plasmodium</taxon>
        <taxon>Plasmodium (Plasmodium)</taxon>
    </lineage>
</organism>
<keyword evidence="1" id="KW-0175">Coiled coil</keyword>
<feature type="coiled-coil region" evidence="1">
    <location>
        <begin position="90"/>
        <end position="124"/>
    </location>
</feature>
<gene>
    <name evidence="3" type="ORF">AK88_01889</name>
</gene>
<dbReference type="GeneID" id="24267203"/>
<reference evidence="3 4" key="1">
    <citation type="submission" date="2014-03" db="EMBL/GenBank/DDBJ databases">
        <title>The Genome Sequence of Plasmodium fragile nilgiri.</title>
        <authorList>
            <consortium name="The Broad Institute Genomics Platform"/>
            <consortium name="The Broad Institute Genome Sequencing Center for Infectious Disease"/>
            <person name="Neafsey D."/>
            <person name="Duraisingh M."/>
            <person name="Young S.K."/>
            <person name="Zeng Q."/>
            <person name="Gargeya S."/>
            <person name="Abouelleil A."/>
            <person name="Alvarado L."/>
            <person name="Chapman S.B."/>
            <person name="Gainer-Dewar J."/>
            <person name="Goldberg J."/>
            <person name="Griggs A."/>
            <person name="Gujja S."/>
            <person name="Hansen M."/>
            <person name="Howarth C."/>
            <person name="Imamovic A."/>
            <person name="Larimer J."/>
            <person name="Pearson M."/>
            <person name="Poon T.W."/>
            <person name="Priest M."/>
            <person name="Roberts A."/>
            <person name="Saif S."/>
            <person name="Shea T."/>
            <person name="Sykes S."/>
            <person name="Wortman J."/>
            <person name="Nusbaum C."/>
            <person name="Birren B."/>
        </authorList>
    </citation>
    <scope>NUCLEOTIDE SEQUENCE [LARGE SCALE GENOMIC DNA]</scope>
    <source>
        <strain evidence="4">nilgiri</strain>
    </source>
</reference>
<dbReference type="RefSeq" id="XP_012334947.1">
    <property type="nucleotide sequence ID" value="XM_012479524.1"/>
</dbReference>
<sequence length="488" mass="56520">MNQKKKKKTKPPINLATLEDKINILNFMKDDFEKILDNENEIHGIVTNQHNSKEEKTLNEKEKIDIILSELMLSCEEKKNQLSKYIKTANEIISQNNDIIEKEKKEIENLTLEKNQEINSMQQKIDLAKSFHNDINNTMVQLFNNLDLFLKNKMNVELNIDHLQKISKTETKMGNKKTTGEDTQHRDEQVRVHKRQNEGEDQFLQQLYRSMDEYEKKMCSIISFMQENDLDHRSKMLLTEKRSDAGLSAQLMHIPQIEQKSMSGEGHSGSGDGHSTQGIGVTYEDTRMIETGQTGMAHDASGEVISGEGEMEEEEDLDEEEDDEEDEYLDDDENGEDSFDDDTDTEEESKEDENDDEEVEEDESLDDHTEKKDDEDEDEDEDDEEEEEDHDASTENTQRKKFNTPPESEDNFGDSQPGEREVMEATPYGHTEKVCGKIKILNDAETTIKSFSSDMYKKILSDNMNALMDKIKKVDYDYVSYFEKKLKS</sequence>
<evidence type="ECO:0000256" key="2">
    <source>
        <dbReference type="SAM" id="MobiDB-lite"/>
    </source>
</evidence>
<feature type="region of interest" description="Disordered" evidence="2">
    <location>
        <begin position="171"/>
        <end position="192"/>
    </location>
</feature>
<evidence type="ECO:0000256" key="1">
    <source>
        <dbReference type="SAM" id="Coils"/>
    </source>
</evidence>
<feature type="region of interest" description="Disordered" evidence="2">
    <location>
        <begin position="260"/>
        <end position="279"/>
    </location>
</feature>
<dbReference type="EMBL" id="KQ001661">
    <property type="protein sequence ID" value="KJP88437.1"/>
    <property type="molecule type" value="Genomic_DNA"/>
</dbReference>
<dbReference type="VEuPathDB" id="PlasmoDB:AK88_01889"/>
<feature type="compositionally biased region" description="Acidic residues" evidence="2">
    <location>
        <begin position="373"/>
        <end position="390"/>
    </location>
</feature>
<keyword evidence="4" id="KW-1185">Reference proteome</keyword>
<dbReference type="OMA" id="NVLMDKI"/>
<feature type="compositionally biased region" description="Acidic residues" evidence="2">
    <location>
        <begin position="309"/>
        <end position="365"/>
    </location>
</feature>
<dbReference type="AlphaFoldDB" id="A0A0D9QNQ9"/>
<dbReference type="OrthoDB" id="372258at2759"/>
<feature type="region of interest" description="Disordered" evidence="2">
    <location>
        <begin position="293"/>
        <end position="428"/>
    </location>
</feature>
<proteinExistence type="predicted"/>
<evidence type="ECO:0000313" key="3">
    <source>
        <dbReference type="EMBL" id="KJP88437.1"/>
    </source>
</evidence>
<protein>
    <submittedName>
        <fullName evidence="3">Uncharacterized protein</fullName>
    </submittedName>
</protein>
<name>A0A0D9QNQ9_PLAFR</name>
<evidence type="ECO:0000313" key="4">
    <source>
        <dbReference type="Proteomes" id="UP000054561"/>
    </source>
</evidence>
<dbReference type="Proteomes" id="UP000054561">
    <property type="component" value="Unassembled WGS sequence"/>
</dbReference>